<dbReference type="InterPro" id="IPR025997">
    <property type="entry name" value="SBP_2_dom"/>
</dbReference>
<keyword evidence="4" id="KW-1185">Reference proteome</keyword>
<protein>
    <submittedName>
        <fullName evidence="3">Substrate-binding domain-containing protein</fullName>
    </submittedName>
</protein>
<evidence type="ECO:0000259" key="2">
    <source>
        <dbReference type="Pfam" id="PF13407"/>
    </source>
</evidence>
<dbReference type="Proteomes" id="UP001370299">
    <property type="component" value="Unassembled WGS sequence"/>
</dbReference>
<reference evidence="3 4" key="1">
    <citation type="submission" date="2024-03" db="EMBL/GenBank/DDBJ databases">
        <title>Whole genomes of four grape xylem sap localized bacterial endophytes.</title>
        <authorList>
            <person name="Kumar G."/>
            <person name="Savka M.A."/>
        </authorList>
    </citation>
    <scope>NUCLEOTIDE SEQUENCE [LARGE SCALE GENOMIC DNA]</scope>
    <source>
        <strain evidence="3 4">RIT_GXS8</strain>
    </source>
</reference>
<dbReference type="EMBL" id="JBBLYY010000064">
    <property type="protein sequence ID" value="MEK0172327.1"/>
    <property type="molecule type" value="Genomic_DNA"/>
</dbReference>
<evidence type="ECO:0000256" key="1">
    <source>
        <dbReference type="SAM" id="MobiDB-lite"/>
    </source>
</evidence>
<name>A0ABU8YCS0_9MICO</name>
<sequence>MADRTEEETPVVRIVAAAVVLTAALALAGCQGTTSAAPTPVQSTDLTSSDGGFDKQAVIGVVLVHDDTALGEDLRTGLSDAGFRPDVRVAPASGAAASQRVAVAQLVRKGAKALLVHAARPSALTGVIQTAHDAGVVVVSLGDPLPASGTGGDGVSADYRVPAGADDADLSATAVEVVRSLQRGEKPETEPSDGDTTDAE</sequence>
<feature type="region of interest" description="Disordered" evidence="1">
    <location>
        <begin position="179"/>
        <end position="200"/>
    </location>
</feature>
<dbReference type="InterPro" id="IPR028082">
    <property type="entry name" value="Peripla_BP_I"/>
</dbReference>
<feature type="domain" description="Periplasmic binding protein" evidence="2">
    <location>
        <begin position="70"/>
        <end position="144"/>
    </location>
</feature>
<feature type="compositionally biased region" description="Acidic residues" evidence="1">
    <location>
        <begin position="190"/>
        <end position="200"/>
    </location>
</feature>
<gene>
    <name evidence="3" type="ORF">WMN62_12675</name>
</gene>
<comment type="caution">
    <text evidence="3">The sequence shown here is derived from an EMBL/GenBank/DDBJ whole genome shotgun (WGS) entry which is preliminary data.</text>
</comment>
<dbReference type="RefSeq" id="WP_340196457.1">
    <property type="nucleotide sequence ID" value="NZ_JBBKAP010000035.1"/>
</dbReference>
<proteinExistence type="predicted"/>
<accession>A0ABU8YCS0</accession>
<evidence type="ECO:0000313" key="4">
    <source>
        <dbReference type="Proteomes" id="UP001370299"/>
    </source>
</evidence>
<dbReference type="Pfam" id="PF13407">
    <property type="entry name" value="Peripla_BP_4"/>
    <property type="match status" value="1"/>
</dbReference>
<evidence type="ECO:0000313" key="3">
    <source>
        <dbReference type="EMBL" id="MEK0172327.1"/>
    </source>
</evidence>
<dbReference type="PROSITE" id="PS51257">
    <property type="entry name" value="PROKAR_LIPOPROTEIN"/>
    <property type="match status" value="1"/>
</dbReference>
<dbReference type="SUPFAM" id="SSF53822">
    <property type="entry name" value="Periplasmic binding protein-like I"/>
    <property type="match status" value="1"/>
</dbReference>
<dbReference type="Gene3D" id="3.40.50.2300">
    <property type="match status" value="1"/>
</dbReference>
<organism evidence="3 4">
    <name type="scientific">Curtobacterium citreum</name>
    <dbReference type="NCBI Taxonomy" id="2036"/>
    <lineage>
        <taxon>Bacteria</taxon>
        <taxon>Bacillati</taxon>
        <taxon>Actinomycetota</taxon>
        <taxon>Actinomycetes</taxon>
        <taxon>Micrococcales</taxon>
        <taxon>Microbacteriaceae</taxon>
        <taxon>Curtobacterium</taxon>
    </lineage>
</organism>